<keyword evidence="2" id="KW-1185">Reference proteome</keyword>
<name>A0A8H5BYI4_9AGAR</name>
<evidence type="ECO:0000313" key="2">
    <source>
        <dbReference type="Proteomes" id="UP000567179"/>
    </source>
</evidence>
<gene>
    <name evidence="1" type="ORF">D9619_005861</name>
</gene>
<dbReference type="EMBL" id="JAACJJ010000001">
    <property type="protein sequence ID" value="KAF5330863.1"/>
    <property type="molecule type" value="Genomic_DNA"/>
</dbReference>
<dbReference type="AlphaFoldDB" id="A0A8H5BYI4"/>
<organism evidence="1 2">
    <name type="scientific">Psilocybe cf. subviscida</name>
    <dbReference type="NCBI Taxonomy" id="2480587"/>
    <lineage>
        <taxon>Eukaryota</taxon>
        <taxon>Fungi</taxon>
        <taxon>Dikarya</taxon>
        <taxon>Basidiomycota</taxon>
        <taxon>Agaricomycotina</taxon>
        <taxon>Agaricomycetes</taxon>
        <taxon>Agaricomycetidae</taxon>
        <taxon>Agaricales</taxon>
        <taxon>Agaricineae</taxon>
        <taxon>Strophariaceae</taxon>
        <taxon>Psilocybe</taxon>
    </lineage>
</organism>
<evidence type="ECO:0000313" key="1">
    <source>
        <dbReference type="EMBL" id="KAF5330863.1"/>
    </source>
</evidence>
<reference evidence="1 2" key="1">
    <citation type="journal article" date="2020" name="ISME J.">
        <title>Uncovering the hidden diversity of litter-decomposition mechanisms in mushroom-forming fungi.</title>
        <authorList>
            <person name="Floudas D."/>
            <person name="Bentzer J."/>
            <person name="Ahren D."/>
            <person name="Johansson T."/>
            <person name="Persson P."/>
            <person name="Tunlid A."/>
        </authorList>
    </citation>
    <scope>NUCLEOTIDE SEQUENCE [LARGE SCALE GENOMIC DNA]</scope>
    <source>
        <strain evidence="1 2">CBS 101986</strain>
    </source>
</reference>
<accession>A0A8H5BYI4</accession>
<dbReference type="Proteomes" id="UP000567179">
    <property type="component" value="Unassembled WGS sequence"/>
</dbReference>
<protein>
    <submittedName>
        <fullName evidence="1">Uncharacterized protein</fullName>
    </submittedName>
</protein>
<comment type="caution">
    <text evidence="1">The sequence shown here is derived from an EMBL/GenBank/DDBJ whole genome shotgun (WGS) entry which is preliminary data.</text>
</comment>
<proteinExistence type="predicted"/>
<sequence>MNAFPVSPSINTTFSVFLTILQAGTRVFFWNAQGVCEYAIVQSSSFLPDGTQILVLKIEGREKTSVIPAAGVTLVG</sequence>
<dbReference type="OrthoDB" id="3237761at2759"/>